<dbReference type="PANTHER" id="PTHR24421">
    <property type="entry name" value="NITRATE/NITRITE SENSOR PROTEIN NARX-RELATED"/>
    <property type="match status" value="1"/>
</dbReference>
<dbReference type="GO" id="GO:0016301">
    <property type="term" value="F:kinase activity"/>
    <property type="evidence" value="ECO:0007669"/>
    <property type="project" value="UniProtKB-KW"/>
</dbReference>
<comment type="caution">
    <text evidence="13">The sequence shown here is derived from an EMBL/GenBank/DDBJ whole genome shotgun (WGS) entry which is preliminary data.</text>
</comment>
<evidence type="ECO:0000256" key="10">
    <source>
        <dbReference type="SAM" id="SignalP"/>
    </source>
</evidence>
<dbReference type="RefSeq" id="WP_307691481.1">
    <property type="nucleotide sequence ID" value="NZ_JAUSRO010000013.1"/>
</dbReference>
<dbReference type="Pfam" id="PF02518">
    <property type="entry name" value="HATPase_c"/>
    <property type="match status" value="1"/>
</dbReference>
<feature type="chain" id="PRO_5045330447" description="histidine kinase" evidence="10">
    <location>
        <begin position="26"/>
        <end position="626"/>
    </location>
</feature>
<organism evidence="13 14">
    <name type="scientific">Variovorax ginsengisoli</name>
    <dbReference type="NCBI Taxonomy" id="363844"/>
    <lineage>
        <taxon>Bacteria</taxon>
        <taxon>Pseudomonadati</taxon>
        <taxon>Pseudomonadota</taxon>
        <taxon>Betaproteobacteria</taxon>
        <taxon>Burkholderiales</taxon>
        <taxon>Comamonadaceae</taxon>
        <taxon>Variovorax</taxon>
    </lineage>
</organism>
<keyword evidence="9" id="KW-0812">Transmembrane</keyword>
<evidence type="ECO:0000256" key="5">
    <source>
        <dbReference type="ARBA" id="ARBA00022741"/>
    </source>
</evidence>
<keyword evidence="8" id="KW-0902">Two-component regulatory system</keyword>
<keyword evidence="9" id="KW-1133">Transmembrane helix</keyword>
<feature type="transmembrane region" description="Helical" evidence="9">
    <location>
        <begin position="318"/>
        <end position="339"/>
    </location>
</feature>
<dbReference type="Gene3D" id="3.30.565.10">
    <property type="entry name" value="Histidine kinase-like ATPase, C-terminal domain"/>
    <property type="match status" value="1"/>
</dbReference>
<dbReference type="InterPro" id="IPR011712">
    <property type="entry name" value="Sig_transdc_His_kin_sub3_dim/P"/>
</dbReference>
<feature type="domain" description="Signal transduction histidine kinase subgroup 3 dimerisation and phosphoacceptor" evidence="12">
    <location>
        <begin position="446"/>
        <end position="492"/>
    </location>
</feature>
<evidence type="ECO:0000256" key="6">
    <source>
        <dbReference type="ARBA" id="ARBA00022777"/>
    </source>
</evidence>
<evidence type="ECO:0000256" key="2">
    <source>
        <dbReference type="ARBA" id="ARBA00012438"/>
    </source>
</evidence>
<dbReference type="InterPro" id="IPR003594">
    <property type="entry name" value="HATPase_dom"/>
</dbReference>
<gene>
    <name evidence="13" type="ORF">J2W36_003986</name>
</gene>
<dbReference type="Pfam" id="PF07730">
    <property type="entry name" value="HisKA_3"/>
    <property type="match status" value="1"/>
</dbReference>
<evidence type="ECO:0000259" key="11">
    <source>
        <dbReference type="Pfam" id="PF02518"/>
    </source>
</evidence>
<dbReference type="Proteomes" id="UP001226867">
    <property type="component" value="Unassembled WGS sequence"/>
</dbReference>
<feature type="transmembrane region" description="Helical" evidence="9">
    <location>
        <begin position="187"/>
        <end position="213"/>
    </location>
</feature>
<protein>
    <recommendedName>
        <fullName evidence="2">histidine kinase</fullName>
        <ecNumber evidence="2">2.7.13.3</ecNumber>
    </recommendedName>
</protein>
<keyword evidence="3" id="KW-0597">Phosphoprotein</keyword>
<keyword evidence="4" id="KW-0808">Transferase</keyword>
<evidence type="ECO:0000256" key="9">
    <source>
        <dbReference type="SAM" id="Phobius"/>
    </source>
</evidence>
<comment type="catalytic activity">
    <reaction evidence="1">
        <text>ATP + protein L-histidine = ADP + protein N-phospho-L-histidine.</text>
        <dbReference type="EC" id="2.7.13.3"/>
    </reaction>
</comment>
<evidence type="ECO:0000256" key="1">
    <source>
        <dbReference type="ARBA" id="ARBA00000085"/>
    </source>
</evidence>
<evidence type="ECO:0000256" key="8">
    <source>
        <dbReference type="ARBA" id="ARBA00023012"/>
    </source>
</evidence>
<evidence type="ECO:0000256" key="7">
    <source>
        <dbReference type="ARBA" id="ARBA00022840"/>
    </source>
</evidence>
<keyword evidence="6 13" id="KW-0418">Kinase</keyword>
<dbReference type="SUPFAM" id="SSF55874">
    <property type="entry name" value="ATPase domain of HSP90 chaperone/DNA topoisomerase II/histidine kinase"/>
    <property type="match status" value="1"/>
</dbReference>
<sequence>MRRALLVWRAWWLVCALAPFGAVLAAGANVGVPEMPEATEARWGVEWGAGTVASTVDGVTASGPVVLPYHWDRQHGGRPGEAVFDLPFTLAEAPDQPWGLFIARVGNAFDIRLNGHLLQTYGDLAEGGGADYAKAPIYVPLPAHLLQSGANVIQIRIRADTGRRAGLSRLTLGPAKAVRDAYFEPAYAWRFTGSVLLAAFSMLVGAISLALWFTQTDPAAPGDRRRDNLYLWAALAEFCWALRVADGAIRQPPLPWAAWGVLMTACYSGWAGAAVMFCQHLAGWQDRPAMRWLRRGTVLVFTMPVIACYVALTRAEPRWLTGWLALEITAVTAYALFFVAATVRRPNLARVWVASTIVLTVAVAVRDWLVIRLSHSYGDTTWVRYTSLFFALVLLALVVHRFRTASVQARDLLQTLAVRVAERERELAAAYGRLEIAAREQERLQERERILRDMHDGVGAHISAAIRQLQSGRASSEDLLDTLRDSLDQLKLSIDAMHLPAGDVEGVLAGLRYRLAPRFATAGIALEWGVDALEPVARLDVPALRQLQFLLFEAVSNVLQHAQASHLRIEATMQGAAVRIRVIDDGRGFDAARLPRALAARAEAIGARLAVESRPGRTVVLIDIPR</sequence>
<evidence type="ECO:0000313" key="13">
    <source>
        <dbReference type="EMBL" id="MDP9901717.1"/>
    </source>
</evidence>
<feature type="transmembrane region" description="Helical" evidence="9">
    <location>
        <begin position="257"/>
        <end position="280"/>
    </location>
</feature>
<dbReference type="EC" id="2.7.13.3" evidence="2"/>
<keyword evidence="10" id="KW-0732">Signal</keyword>
<dbReference type="InterPro" id="IPR050482">
    <property type="entry name" value="Sensor_HK_TwoCompSys"/>
</dbReference>
<evidence type="ECO:0000256" key="4">
    <source>
        <dbReference type="ARBA" id="ARBA00022679"/>
    </source>
</evidence>
<dbReference type="EMBL" id="JAUSRO010000013">
    <property type="protein sequence ID" value="MDP9901717.1"/>
    <property type="molecule type" value="Genomic_DNA"/>
</dbReference>
<feature type="transmembrane region" description="Helical" evidence="9">
    <location>
        <begin position="292"/>
        <end position="312"/>
    </location>
</feature>
<accession>A0ABT9SED3</accession>
<feature type="signal peptide" evidence="10">
    <location>
        <begin position="1"/>
        <end position="25"/>
    </location>
</feature>
<dbReference type="InterPro" id="IPR036890">
    <property type="entry name" value="HATPase_C_sf"/>
</dbReference>
<keyword evidence="14" id="KW-1185">Reference proteome</keyword>
<dbReference type="Gene3D" id="1.20.5.1930">
    <property type="match status" value="1"/>
</dbReference>
<evidence type="ECO:0000259" key="12">
    <source>
        <dbReference type="Pfam" id="PF07730"/>
    </source>
</evidence>
<name>A0ABT9SED3_9BURK</name>
<evidence type="ECO:0000313" key="14">
    <source>
        <dbReference type="Proteomes" id="UP001226867"/>
    </source>
</evidence>
<reference evidence="13 14" key="1">
    <citation type="submission" date="2023-07" db="EMBL/GenBank/DDBJ databases">
        <title>Sorghum-associated microbial communities from plants grown in Nebraska, USA.</title>
        <authorList>
            <person name="Schachtman D."/>
        </authorList>
    </citation>
    <scope>NUCLEOTIDE SEQUENCE [LARGE SCALE GENOMIC DNA]</scope>
    <source>
        <strain evidence="13 14">DS1607</strain>
    </source>
</reference>
<feature type="transmembrane region" description="Helical" evidence="9">
    <location>
        <begin position="382"/>
        <end position="400"/>
    </location>
</feature>
<dbReference type="PANTHER" id="PTHR24421:SF10">
    <property type="entry name" value="NITRATE_NITRITE SENSOR PROTEIN NARQ"/>
    <property type="match status" value="1"/>
</dbReference>
<proteinExistence type="predicted"/>
<feature type="domain" description="Histidine kinase/HSP90-like ATPase" evidence="11">
    <location>
        <begin position="545"/>
        <end position="599"/>
    </location>
</feature>
<keyword evidence="5" id="KW-0547">Nucleotide-binding</keyword>
<evidence type="ECO:0000256" key="3">
    <source>
        <dbReference type="ARBA" id="ARBA00022553"/>
    </source>
</evidence>
<feature type="transmembrane region" description="Helical" evidence="9">
    <location>
        <begin position="351"/>
        <end position="370"/>
    </location>
</feature>
<keyword evidence="7" id="KW-0067">ATP-binding</keyword>
<keyword evidence="9" id="KW-0472">Membrane</keyword>